<evidence type="ECO:0000256" key="9">
    <source>
        <dbReference type="ARBA" id="ARBA00023136"/>
    </source>
</evidence>
<dbReference type="InterPro" id="IPR007690">
    <property type="entry name" value="T2SS_GspM"/>
</dbReference>
<dbReference type="GO" id="GO:0005886">
    <property type="term" value="C:plasma membrane"/>
    <property type="evidence" value="ECO:0007669"/>
    <property type="project" value="UniProtKB-SubCell"/>
</dbReference>
<keyword evidence="5" id="KW-0997">Cell inner membrane</keyword>
<accession>A0A0B6RQV3</accession>
<keyword evidence="12" id="KW-1185">Reference proteome</keyword>
<comment type="similarity">
    <text evidence="2">Belongs to the GSP M family.</text>
</comment>
<keyword evidence="3" id="KW-0813">Transport</keyword>
<dbReference type="Gene3D" id="3.30.1360.100">
    <property type="entry name" value="General secretion pathway protein M, EpsM"/>
    <property type="match status" value="1"/>
</dbReference>
<dbReference type="RefSeq" id="WP_042626336.1">
    <property type="nucleotide sequence ID" value="NZ_CP002580.1"/>
</dbReference>
<evidence type="ECO:0000256" key="1">
    <source>
        <dbReference type="ARBA" id="ARBA00004377"/>
    </source>
</evidence>
<keyword evidence="6 10" id="KW-0812">Transmembrane</keyword>
<dbReference type="AlphaFoldDB" id="A0A0B6RQV3"/>
<evidence type="ECO:0000256" key="7">
    <source>
        <dbReference type="ARBA" id="ARBA00022927"/>
    </source>
</evidence>
<dbReference type="KEGG" id="bgp:BGL_1c00250"/>
<dbReference type="Proteomes" id="UP000031838">
    <property type="component" value="Chromosome 1"/>
</dbReference>
<evidence type="ECO:0000256" key="8">
    <source>
        <dbReference type="ARBA" id="ARBA00022989"/>
    </source>
</evidence>
<name>A0A0B6RQV3_BURPL</name>
<evidence type="ECO:0000313" key="12">
    <source>
        <dbReference type="Proteomes" id="UP000031838"/>
    </source>
</evidence>
<keyword evidence="8 10" id="KW-1133">Transmembrane helix</keyword>
<dbReference type="InterPro" id="IPR023229">
    <property type="entry name" value="T2SS_M_periplasmic_sf"/>
</dbReference>
<dbReference type="GO" id="GO:0015628">
    <property type="term" value="P:protein secretion by the type II secretion system"/>
    <property type="evidence" value="ECO:0007669"/>
    <property type="project" value="InterPro"/>
</dbReference>
<reference evidence="12" key="1">
    <citation type="submission" date="2011-03" db="EMBL/GenBank/DDBJ databases">
        <authorList>
            <person name="Voget S."/>
            <person name="Streit W.R."/>
            <person name="Jaeger K.E."/>
            <person name="Daniel R."/>
        </authorList>
    </citation>
    <scope>NUCLEOTIDE SEQUENCE [LARGE SCALE GENOMIC DNA]</scope>
    <source>
        <strain evidence="12">PG1</strain>
    </source>
</reference>
<sequence length="167" mass="18048">MKSELNETLAQFWDERNPREKMLLGWGGALLVLVVLYSVLWSPAQENSEKIATALPGMRLQLAQMTEQANEARSLAAAAQGVAPTGVALRDALTTSLSDHGLQAAQLQVVGSGVQVQLKNASFPVWTQWLDDVRKQFKVQVGELHATALKEDGQVDLSAVMQPAGAK</sequence>
<protein>
    <submittedName>
        <fullName evidence="11">General secretion pathway protein M</fullName>
    </submittedName>
</protein>
<dbReference type="HOGENOM" id="CLU_118900_1_0_4"/>
<keyword evidence="7" id="KW-0653">Protein transport</keyword>
<comment type="subcellular location">
    <subcellularLocation>
        <location evidence="1">Cell inner membrane</location>
        <topology evidence="1">Single-pass membrane protein</topology>
    </subcellularLocation>
</comment>
<dbReference type="EMBL" id="CP002580">
    <property type="protein sequence ID" value="AJK44579.1"/>
    <property type="molecule type" value="Genomic_DNA"/>
</dbReference>
<keyword evidence="4" id="KW-1003">Cell membrane</keyword>
<reference evidence="11 12" key="2">
    <citation type="journal article" date="2016" name="Appl. Microbiol. Biotechnol.">
        <title>Mutations improving production and secretion of extracellular lipase by Burkholderia glumae PG1.</title>
        <authorList>
            <person name="Knapp A."/>
            <person name="Voget S."/>
            <person name="Gao R."/>
            <person name="Zaburannyi N."/>
            <person name="Krysciak D."/>
            <person name="Breuer M."/>
            <person name="Hauer B."/>
            <person name="Streit W.R."/>
            <person name="Muller R."/>
            <person name="Daniel R."/>
            <person name="Jaeger K.E."/>
        </authorList>
    </citation>
    <scope>NUCLEOTIDE SEQUENCE [LARGE SCALE GENOMIC DNA]</scope>
    <source>
        <strain evidence="11 12">PG1</strain>
    </source>
</reference>
<dbReference type="Pfam" id="PF04612">
    <property type="entry name" value="T2SSM"/>
    <property type="match status" value="1"/>
</dbReference>
<gene>
    <name evidence="11" type="primary">gspM</name>
    <name evidence="11" type="ORF">BGL_1c00250</name>
</gene>
<evidence type="ECO:0000256" key="3">
    <source>
        <dbReference type="ARBA" id="ARBA00022448"/>
    </source>
</evidence>
<feature type="transmembrane region" description="Helical" evidence="10">
    <location>
        <begin position="23"/>
        <end position="41"/>
    </location>
</feature>
<proteinExistence type="inferred from homology"/>
<evidence type="ECO:0000256" key="6">
    <source>
        <dbReference type="ARBA" id="ARBA00022692"/>
    </source>
</evidence>
<evidence type="ECO:0000256" key="5">
    <source>
        <dbReference type="ARBA" id="ARBA00022519"/>
    </source>
</evidence>
<evidence type="ECO:0000256" key="2">
    <source>
        <dbReference type="ARBA" id="ARBA00010637"/>
    </source>
</evidence>
<evidence type="ECO:0000256" key="4">
    <source>
        <dbReference type="ARBA" id="ARBA00022475"/>
    </source>
</evidence>
<dbReference type="GO" id="GO:0015627">
    <property type="term" value="C:type II protein secretion system complex"/>
    <property type="evidence" value="ECO:0007669"/>
    <property type="project" value="InterPro"/>
</dbReference>
<organism evidence="11 12">
    <name type="scientific">Burkholderia plantarii</name>
    <dbReference type="NCBI Taxonomy" id="41899"/>
    <lineage>
        <taxon>Bacteria</taxon>
        <taxon>Pseudomonadati</taxon>
        <taxon>Pseudomonadota</taxon>
        <taxon>Betaproteobacteria</taxon>
        <taxon>Burkholderiales</taxon>
        <taxon>Burkholderiaceae</taxon>
        <taxon>Burkholderia</taxon>
    </lineage>
</organism>
<dbReference type="SUPFAM" id="SSF103054">
    <property type="entry name" value="General secretion pathway protein M, EpsM"/>
    <property type="match status" value="1"/>
</dbReference>
<evidence type="ECO:0000256" key="10">
    <source>
        <dbReference type="SAM" id="Phobius"/>
    </source>
</evidence>
<evidence type="ECO:0000313" key="11">
    <source>
        <dbReference type="EMBL" id="AJK44579.1"/>
    </source>
</evidence>
<keyword evidence="9 10" id="KW-0472">Membrane</keyword>